<dbReference type="OrthoDB" id="9797415at2"/>
<dbReference type="Proteomes" id="UP000297407">
    <property type="component" value="Unassembled WGS sequence"/>
</dbReference>
<proteinExistence type="predicted"/>
<dbReference type="InterPro" id="IPR036412">
    <property type="entry name" value="HAD-like_sf"/>
</dbReference>
<dbReference type="PANTHER" id="PTHR43611">
    <property type="entry name" value="ALPHA-D-GLUCOSE 1-PHOSPHATE PHOSPHATASE"/>
    <property type="match status" value="1"/>
</dbReference>
<dbReference type="SUPFAM" id="SSF56784">
    <property type="entry name" value="HAD-like"/>
    <property type="match status" value="1"/>
</dbReference>
<dbReference type="Gene3D" id="1.10.150.240">
    <property type="entry name" value="Putative phosphatase, domain 2"/>
    <property type="match status" value="1"/>
</dbReference>
<dbReference type="AlphaFoldDB" id="A0A4Z0L4B4"/>
<keyword evidence="2" id="KW-1185">Reference proteome</keyword>
<dbReference type="InterPro" id="IPR023198">
    <property type="entry name" value="PGP-like_dom2"/>
</dbReference>
<evidence type="ECO:0000313" key="1">
    <source>
        <dbReference type="EMBL" id="TGD56789.1"/>
    </source>
</evidence>
<accession>A0A4Z0L4B4</accession>
<dbReference type="SFLD" id="SFLDS00003">
    <property type="entry name" value="Haloacid_Dehalogenase"/>
    <property type="match status" value="1"/>
</dbReference>
<dbReference type="EMBL" id="SRLH01000009">
    <property type="protein sequence ID" value="TGD56789.1"/>
    <property type="molecule type" value="Genomic_DNA"/>
</dbReference>
<dbReference type="SFLD" id="SFLDG01129">
    <property type="entry name" value="C1.5:_HAD__Beta-PGM__Phosphata"/>
    <property type="match status" value="1"/>
</dbReference>
<protein>
    <submittedName>
        <fullName evidence="1">HAD family phosphatase</fullName>
    </submittedName>
</protein>
<dbReference type="Gene3D" id="3.40.50.1000">
    <property type="entry name" value="HAD superfamily/HAD-like"/>
    <property type="match status" value="1"/>
</dbReference>
<dbReference type="NCBIfam" id="TIGR01509">
    <property type="entry name" value="HAD-SF-IA-v3"/>
    <property type="match status" value="1"/>
</dbReference>
<organism evidence="1 2">
    <name type="scientific">Flavobacterium humi</name>
    <dbReference type="NCBI Taxonomy" id="2562683"/>
    <lineage>
        <taxon>Bacteria</taxon>
        <taxon>Pseudomonadati</taxon>
        <taxon>Bacteroidota</taxon>
        <taxon>Flavobacteriia</taxon>
        <taxon>Flavobacteriales</taxon>
        <taxon>Flavobacteriaceae</taxon>
        <taxon>Flavobacterium</taxon>
    </lineage>
</organism>
<comment type="caution">
    <text evidence="1">The sequence shown here is derived from an EMBL/GenBank/DDBJ whole genome shotgun (WGS) entry which is preliminary data.</text>
</comment>
<dbReference type="InterPro" id="IPR006439">
    <property type="entry name" value="HAD-SF_hydro_IA"/>
</dbReference>
<reference evidence="1 2" key="1">
    <citation type="submission" date="2019-04" db="EMBL/GenBank/DDBJ databases">
        <title>Flavobacterium sp. strain DS2-A Genome sequencing and assembly.</title>
        <authorList>
            <person name="Kim I."/>
        </authorList>
    </citation>
    <scope>NUCLEOTIDE SEQUENCE [LARGE SCALE GENOMIC DNA]</scope>
    <source>
        <strain evidence="1 2">DS2-A</strain>
    </source>
</reference>
<dbReference type="InterPro" id="IPR023214">
    <property type="entry name" value="HAD_sf"/>
</dbReference>
<name>A0A4Z0L4B4_9FLAO</name>
<evidence type="ECO:0000313" key="2">
    <source>
        <dbReference type="Proteomes" id="UP000297407"/>
    </source>
</evidence>
<dbReference type="Pfam" id="PF00702">
    <property type="entry name" value="Hydrolase"/>
    <property type="match status" value="1"/>
</dbReference>
<dbReference type="RefSeq" id="WP_135527561.1">
    <property type="nucleotide sequence ID" value="NZ_SRLH01000009.1"/>
</dbReference>
<sequence length="202" mass="23675">MINTIIFDFGDVFINLDKGASLHALKKLGLDSWNGELEHLNHEFERGKLTETQFIIGLKKLIPNASIDDLRMAWSSVLLDFPLHRLEFLQRLSMKYRLFLLSNTDEIHISKFEHQVGATFAREFYQCFEKVYFSCEIGLRKPDPEIFNYIIKKHDLSMKRTLFIDDMKENTDIAHSLGMHVWNLQVGHEDVADLIDKKFISR</sequence>
<dbReference type="CDD" id="cd02603">
    <property type="entry name" value="HAD_sEH-N_like"/>
    <property type="match status" value="1"/>
</dbReference>
<dbReference type="PANTHER" id="PTHR43611:SF3">
    <property type="entry name" value="FLAVIN MONONUCLEOTIDE HYDROLASE 1, CHLOROPLATIC"/>
    <property type="match status" value="1"/>
</dbReference>
<gene>
    <name evidence="1" type="ORF">E4635_15230</name>
</gene>